<gene>
    <name evidence="2" type="ORF">FNH05_35495</name>
</gene>
<dbReference type="Proteomes" id="UP000320011">
    <property type="component" value="Unassembled WGS sequence"/>
</dbReference>
<proteinExistence type="predicted"/>
<evidence type="ECO:0000313" key="3">
    <source>
        <dbReference type="Proteomes" id="UP000320011"/>
    </source>
</evidence>
<feature type="coiled-coil region" evidence="1">
    <location>
        <begin position="12"/>
        <end position="39"/>
    </location>
</feature>
<dbReference type="EMBL" id="VJWX01000685">
    <property type="protein sequence ID" value="TVT18522.1"/>
    <property type="molecule type" value="Genomic_DNA"/>
</dbReference>
<reference evidence="2 3" key="2">
    <citation type="submission" date="2019-08" db="EMBL/GenBank/DDBJ databases">
        <title>Amycolatopsis acidicola sp. nov., isolated from peat swamp forest soil.</title>
        <authorList>
            <person name="Srisuk N."/>
        </authorList>
    </citation>
    <scope>NUCLEOTIDE SEQUENCE [LARGE SCALE GENOMIC DNA]</scope>
    <source>
        <strain evidence="2 3">TBRC 6029</strain>
    </source>
</reference>
<dbReference type="InterPro" id="IPR004401">
    <property type="entry name" value="YbaB/EbfC"/>
</dbReference>
<protein>
    <submittedName>
        <fullName evidence="2">YbaB/EbfC family nucleoid-associated protein</fullName>
    </submittedName>
</protein>
<dbReference type="RefSeq" id="WP_144593221.1">
    <property type="nucleotide sequence ID" value="NZ_VJWX01000685.1"/>
</dbReference>
<evidence type="ECO:0000313" key="2">
    <source>
        <dbReference type="EMBL" id="TVT18522.1"/>
    </source>
</evidence>
<name>A0A558A2P1_9PSEU</name>
<dbReference type="Gene3D" id="3.30.1310.10">
    <property type="entry name" value="Nucleoid-associated protein YbaB-like domain"/>
    <property type="match status" value="1"/>
</dbReference>
<accession>A0A558A2P1</accession>
<dbReference type="AlphaFoldDB" id="A0A558A2P1"/>
<dbReference type="Pfam" id="PF02575">
    <property type="entry name" value="YbaB_DNA_bd"/>
    <property type="match status" value="1"/>
</dbReference>
<organism evidence="2 3">
    <name type="scientific">Amycolatopsis rhizosphaerae</name>
    <dbReference type="NCBI Taxonomy" id="2053003"/>
    <lineage>
        <taxon>Bacteria</taxon>
        <taxon>Bacillati</taxon>
        <taxon>Actinomycetota</taxon>
        <taxon>Actinomycetes</taxon>
        <taxon>Pseudonocardiales</taxon>
        <taxon>Pseudonocardiaceae</taxon>
        <taxon>Amycolatopsis</taxon>
    </lineage>
</organism>
<reference evidence="2 3" key="1">
    <citation type="submission" date="2019-07" db="EMBL/GenBank/DDBJ databases">
        <authorList>
            <person name="Duangmal K."/>
            <person name="Teo W.F.A."/>
        </authorList>
    </citation>
    <scope>NUCLEOTIDE SEQUENCE [LARGE SCALE GENOMIC DNA]</scope>
    <source>
        <strain evidence="2 3">TBRC 6029</strain>
    </source>
</reference>
<sequence length="154" mass="16943">MTDWAAAFGNPDQGVEQALADLEREKRKLREVSRIWEEGGTTVRSKDNSFSMTFDGRGELTDLTFNGSKYRSLPPAQLAHLIVETLQQGRNQAVAKVQEVMGTGRRTSLDFAGIASGKVDPMEMVNSLLGPMLEGFGRAEGTTGKGEHERRKND</sequence>
<keyword evidence="3" id="KW-1185">Reference proteome</keyword>
<comment type="caution">
    <text evidence="2">The sequence shown here is derived from an EMBL/GenBank/DDBJ whole genome shotgun (WGS) entry which is preliminary data.</text>
</comment>
<keyword evidence="1" id="KW-0175">Coiled coil</keyword>
<dbReference type="InterPro" id="IPR036894">
    <property type="entry name" value="YbaB-like_sf"/>
</dbReference>
<evidence type="ECO:0000256" key="1">
    <source>
        <dbReference type="SAM" id="Coils"/>
    </source>
</evidence>
<dbReference type="OrthoDB" id="5118533at2"/>
<dbReference type="GO" id="GO:0003677">
    <property type="term" value="F:DNA binding"/>
    <property type="evidence" value="ECO:0007669"/>
    <property type="project" value="InterPro"/>
</dbReference>